<reference evidence="2 3" key="1">
    <citation type="submission" date="2018-01" db="EMBL/GenBank/DDBJ databases">
        <authorList>
            <person name="Gaut B.S."/>
            <person name="Morton B.R."/>
            <person name="Clegg M.T."/>
            <person name="Duvall M.R."/>
        </authorList>
    </citation>
    <scope>NUCLEOTIDE SEQUENCE [LARGE SCALE GENOMIC DNA]</scope>
    <source>
        <strain evidence="2 3">HR-AV</strain>
    </source>
</reference>
<feature type="signal peptide" evidence="1">
    <location>
        <begin position="1"/>
        <end position="20"/>
    </location>
</feature>
<comment type="caution">
    <text evidence="2">The sequence shown here is derived from an EMBL/GenBank/DDBJ whole genome shotgun (WGS) entry which is preliminary data.</text>
</comment>
<sequence>MRKLLFLLCFLLLPICTVNAQQPKTLSSSEILLSLKKLNTFGTALYVAAHPDDENTRLISWLANEKYVRTGYLSMTRGDGGQNLIGDQQGELLGLIRTQELLAARRVDGAEQFFTRANDFGFSKNPEETFNIWNRDSILADVVWTIRRFRPDVIITRFATDGSGGHGHHTASAILAEEAFAAAADPARFPEQLKYVKPWQVKRLVYNNASRFWNPNANMSGNLALEVGQFNPMLGKSYGELAGESRSMHKSQGFGAARTRGSVTEYFKPIKGEAASTDIFDGLDLSANRIEGAESFKQWAKKAQDEFLADEPSTILSDLIQAYKALALITDDYWKNQKRKELENLILACSGVYLEATASDFSVTPGQSLKISANAINRADSAVVLEKILFPQGQNISVNKSLERDQNYKEDNQLTLDPSTTYNNPYWLTLKHSDGRYTVNDQNLIGQPEAPATLQVSFVVTIQGQSFTVTKPVVYKWVDPVDGELYRPLQITPPVMINMDAKAYVFPSGKSKHVRIILKAGRDNCQGIIKLDMPANWKANPASISFNIQKKDEEQDVVFEVIPPDESTTTVIKAVAVIDSKQYSKGETIIDYKHIPLQTLYPDAQAKFVRFNLNRKMQSIGYIKGAGDDVPHNLEQLGYQVKMLSDEMLSNGVDLSVYDAIVVGVRAYNTNERMKFYYTKLMNYVKGGGNLIVQYNTNNFLGGVKSEIGPYPFTISRDRVTDENAEVRLDMPKHKVFNSPNKISADDFKDWIQERGIYFATDWDKNYETPFGLNDPGENSSKGSTLITKYGKGYFVYTGFSFFRELPAGVPGAYRLFVNMIELGK</sequence>
<proteinExistence type="predicted"/>
<dbReference type="SUPFAM" id="SSF102588">
    <property type="entry name" value="LmbE-like"/>
    <property type="match status" value="1"/>
</dbReference>
<dbReference type="SUPFAM" id="SSF52317">
    <property type="entry name" value="Class I glutamine amidotransferase-like"/>
    <property type="match status" value="1"/>
</dbReference>
<name>A0A2S5A4S9_9SPHI</name>
<organism evidence="2 3">
    <name type="scientific">Solitalea longa</name>
    <dbReference type="NCBI Taxonomy" id="2079460"/>
    <lineage>
        <taxon>Bacteria</taxon>
        <taxon>Pseudomonadati</taxon>
        <taxon>Bacteroidota</taxon>
        <taxon>Sphingobacteriia</taxon>
        <taxon>Sphingobacteriales</taxon>
        <taxon>Sphingobacteriaceae</taxon>
        <taxon>Solitalea</taxon>
    </lineage>
</organism>
<protein>
    <submittedName>
        <fullName evidence="2">LmbE family protein</fullName>
    </submittedName>
</protein>
<evidence type="ECO:0000313" key="3">
    <source>
        <dbReference type="Proteomes" id="UP000236893"/>
    </source>
</evidence>
<dbReference type="Pfam" id="PF02585">
    <property type="entry name" value="PIG-L"/>
    <property type="match status" value="1"/>
</dbReference>
<dbReference type="InterPro" id="IPR029062">
    <property type="entry name" value="Class_I_gatase-like"/>
</dbReference>
<dbReference type="GO" id="GO:0016811">
    <property type="term" value="F:hydrolase activity, acting on carbon-nitrogen (but not peptide) bonds, in linear amides"/>
    <property type="evidence" value="ECO:0007669"/>
    <property type="project" value="TreeGrafter"/>
</dbReference>
<dbReference type="OrthoDB" id="9759749at2"/>
<dbReference type="RefSeq" id="WP_103788495.1">
    <property type="nucleotide sequence ID" value="NZ_PQVF01000004.1"/>
</dbReference>
<dbReference type="EMBL" id="PQVF01000004">
    <property type="protein sequence ID" value="POY37588.1"/>
    <property type="molecule type" value="Genomic_DNA"/>
</dbReference>
<keyword evidence="1" id="KW-0732">Signal</keyword>
<gene>
    <name evidence="2" type="ORF">C3K47_07460</name>
</gene>
<feature type="chain" id="PRO_5015640804" evidence="1">
    <location>
        <begin position="21"/>
        <end position="825"/>
    </location>
</feature>
<keyword evidence="3" id="KW-1185">Reference proteome</keyword>
<dbReference type="InterPro" id="IPR003737">
    <property type="entry name" value="GlcNAc_PI_deacetylase-related"/>
</dbReference>
<dbReference type="PANTHER" id="PTHR12993">
    <property type="entry name" value="N-ACETYLGLUCOSAMINYL-PHOSPHATIDYLINOSITOL DE-N-ACETYLASE-RELATED"/>
    <property type="match status" value="1"/>
</dbReference>
<evidence type="ECO:0000313" key="2">
    <source>
        <dbReference type="EMBL" id="POY37588.1"/>
    </source>
</evidence>
<dbReference type="PANTHER" id="PTHR12993:SF11">
    <property type="entry name" value="N-ACETYLGLUCOSAMINYL-PHOSPHATIDYLINOSITOL DE-N-ACETYLASE"/>
    <property type="match status" value="1"/>
</dbReference>
<dbReference type="AlphaFoldDB" id="A0A2S5A4S9"/>
<accession>A0A2S5A4S9</accession>
<dbReference type="Proteomes" id="UP000236893">
    <property type="component" value="Unassembled WGS sequence"/>
</dbReference>
<dbReference type="InterPro" id="IPR024078">
    <property type="entry name" value="LmbE-like_dom_sf"/>
</dbReference>
<evidence type="ECO:0000256" key="1">
    <source>
        <dbReference type="SAM" id="SignalP"/>
    </source>
</evidence>
<dbReference type="Gene3D" id="3.40.50.10320">
    <property type="entry name" value="LmbE-like"/>
    <property type="match status" value="1"/>
</dbReference>